<dbReference type="Gene3D" id="3.30.70.360">
    <property type="match status" value="1"/>
</dbReference>
<dbReference type="PANTHER" id="PTHR32494:SF5">
    <property type="entry name" value="ALLANTOATE AMIDOHYDROLASE"/>
    <property type="match status" value="1"/>
</dbReference>
<dbReference type="NCBIfam" id="TIGR01879">
    <property type="entry name" value="hydantase"/>
    <property type="match status" value="1"/>
</dbReference>
<dbReference type="EMBL" id="JAUSTP010000012">
    <property type="protein sequence ID" value="MDQ0189943.1"/>
    <property type="molecule type" value="Genomic_DNA"/>
</dbReference>
<dbReference type="SUPFAM" id="SSF53187">
    <property type="entry name" value="Zn-dependent exopeptidases"/>
    <property type="match status" value="1"/>
</dbReference>
<dbReference type="Proteomes" id="UP001232973">
    <property type="component" value="Unassembled WGS sequence"/>
</dbReference>
<evidence type="ECO:0000256" key="1">
    <source>
        <dbReference type="ARBA" id="ARBA00006153"/>
    </source>
</evidence>
<dbReference type="InterPro" id="IPR010158">
    <property type="entry name" value="Amidase_Cbmase"/>
</dbReference>
<keyword evidence="4" id="KW-1185">Reference proteome</keyword>
<dbReference type="InterPro" id="IPR036264">
    <property type="entry name" value="Bact_exopeptidase_dim_dom"/>
</dbReference>
<dbReference type="NCBIfam" id="NF006771">
    <property type="entry name" value="PRK09290.1-5"/>
    <property type="match status" value="1"/>
</dbReference>
<dbReference type="GO" id="GO:0050538">
    <property type="term" value="F:N-carbamoyl-L-amino-acid hydrolase activity"/>
    <property type="evidence" value="ECO:0007669"/>
    <property type="project" value="UniProtKB-EC"/>
</dbReference>
<name>A0ABT9XI26_9BACL</name>
<dbReference type="PIRSF" id="PIRSF001235">
    <property type="entry name" value="Amidase_carbamoylase"/>
    <property type="match status" value="1"/>
</dbReference>
<proteinExistence type="inferred from homology"/>
<keyword evidence="2 3" id="KW-0378">Hydrolase</keyword>
<accession>A0ABT9XI26</accession>
<sequence length="434" mass="47161">MGQQLESQRRVPPFRVERFKQRFDAFSEIGRSASGAMNRPFGSPADLEARAWLVRLAEEAGFEVYFDAVANLWGVRPGQVDGPAIVLGSHHDSVPDGGRFDGPLGVLMAIEVIQSLQEAGYQNALPLSFVSFTAEEPNPFDLSTLGSRTVAGRLTEDQLNAAADWNGRPLWEALTAAGGGRDRLAEVRKSRDDIAAFLELHIEQGRRLESAQIPIGVVSGICGIYRETVTVAGEANHAGTTQLPDRRDALLATSEMLLAIEQKLQAADNPELIATVGRLTVTPNAANIIPGECQWILEIRGGDMAEVYGFRDACMQVFADIAARRGVTFRRDLMLDQQPQPMSDEVIQALQQAASALHLPYMNLASMAGHDATHIASFTRAGMVFVPSLGGKSHCKEEASRMEDIEQAFYVLAAATMALDTAIATEEGYRHGDR</sequence>
<dbReference type="Pfam" id="PF01546">
    <property type="entry name" value="Peptidase_M20"/>
    <property type="match status" value="1"/>
</dbReference>
<reference evidence="3 4" key="1">
    <citation type="submission" date="2023-07" db="EMBL/GenBank/DDBJ databases">
        <title>Genomic Encyclopedia of Type Strains, Phase IV (KMG-IV): sequencing the most valuable type-strain genomes for metagenomic binning, comparative biology and taxonomic classification.</title>
        <authorList>
            <person name="Goeker M."/>
        </authorList>
    </citation>
    <scope>NUCLEOTIDE SEQUENCE [LARGE SCALE GENOMIC DNA]</scope>
    <source>
        <strain evidence="3 4">DSM 4006</strain>
    </source>
</reference>
<dbReference type="CDD" id="cd03884">
    <property type="entry name" value="M20_bAS"/>
    <property type="match status" value="1"/>
</dbReference>
<evidence type="ECO:0000313" key="4">
    <source>
        <dbReference type="Proteomes" id="UP001232973"/>
    </source>
</evidence>
<protein>
    <submittedName>
        <fullName evidence="3">N-carbamoyl-L-amino-acid hydrolase</fullName>
        <ecNumber evidence="3">3.5.1.87</ecNumber>
    </submittedName>
</protein>
<evidence type="ECO:0000313" key="3">
    <source>
        <dbReference type="EMBL" id="MDQ0189943.1"/>
    </source>
</evidence>
<comment type="similarity">
    <text evidence="1">Belongs to the peptidase M20 family.</text>
</comment>
<dbReference type="RefSeq" id="WP_274456945.1">
    <property type="nucleotide sequence ID" value="NZ_CP067097.1"/>
</dbReference>
<organism evidence="3 4">
    <name type="scientific">Alicyclobacillus cycloheptanicus</name>
    <dbReference type="NCBI Taxonomy" id="1457"/>
    <lineage>
        <taxon>Bacteria</taxon>
        <taxon>Bacillati</taxon>
        <taxon>Bacillota</taxon>
        <taxon>Bacilli</taxon>
        <taxon>Bacillales</taxon>
        <taxon>Alicyclobacillaceae</taxon>
        <taxon>Alicyclobacillus</taxon>
    </lineage>
</organism>
<dbReference type="EC" id="3.5.1.87" evidence="3"/>
<gene>
    <name evidence="3" type="ORF">J2S03_001806</name>
</gene>
<dbReference type="Gene3D" id="3.40.630.10">
    <property type="entry name" value="Zn peptidases"/>
    <property type="match status" value="1"/>
</dbReference>
<dbReference type="InterPro" id="IPR002933">
    <property type="entry name" value="Peptidase_M20"/>
</dbReference>
<evidence type="ECO:0000256" key="2">
    <source>
        <dbReference type="ARBA" id="ARBA00022801"/>
    </source>
</evidence>
<dbReference type="SUPFAM" id="SSF55031">
    <property type="entry name" value="Bacterial exopeptidase dimerisation domain"/>
    <property type="match status" value="1"/>
</dbReference>
<dbReference type="PANTHER" id="PTHR32494">
    <property type="entry name" value="ALLANTOATE DEIMINASE-RELATED"/>
    <property type="match status" value="1"/>
</dbReference>
<comment type="caution">
    <text evidence="3">The sequence shown here is derived from an EMBL/GenBank/DDBJ whole genome shotgun (WGS) entry which is preliminary data.</text>
</comment>